<feature type="region of interest" description="Disordered" evidence="6">
    <location>
        <begin position="724"/>
        <end position="749"/>
    </location>
</feature>
<dbReference type="EMBL" id="AEIJ01000278">
    <property type="status" value="NOT_ANNOTATED_CDS"/>
    <property type="molecule type" value="Genomic_DNA"/>
</dbReference>
<evidence type="ECO:0000256" key="6">
    <source>
        <dbReference type="SAM" id="MobiDB-lite"/>
    </source>
</evidence>
<evidence type="ECO:0000256" key="3">
    <source>
        <dbReference type="ARBA" id="ARBA00022454"/>
    </source>
</evidence>
<dbReference type="Proteomes" id="UP000017200">
    <property type="component" value="Unassembled WGS sequence"/>
</dbReference>
<dbReference type="HOGENOM" id="CLU_014668_0_0_1"/>
<keyword evidence="4" id="KW-0539">Nucleus</keyword>
<feature type="compositionally biased region" description="Polar residues" evidence="6">
    <location>
        <begin position="805"/>
        <end position="818"/>
    </location>
</feature>
<dbReference type="Gene3D" id="3.30.900.10">
    <property type="entry name" value="HORMA domain"/>
    <property type="match status" value="1"/>
</dbReference>
<accession>U5H6Y8</accession>
<feature type="compositionally biased region" description="Polar residues" evidence="6">
    <location>
        <begin position="738"/>
        <end position="749"/>
    </location>
</feature>
<feature type="compositionally biased region" description="Basic residues" evidence="6">
    <location>
        <begin position="640"/>
        <end position="652"/>
    </location>
</feature>
<evidence type="ECO:0000256" key="1">
    <source>
        <dbReference type="ARBA" id="ARBA00004123"/>
    </source>
</evidence>
<reference evidence="8 10" key="3">
    <citation type="journal article" date="2015" name="BMC Genomics">
        <title>Sex and parasites: genomic and transcriptomic analysis of Microbotryum lychnidis-dioicae, the biotrophic and plant-castrating anther smut fungus.</title>
        <authorList>
            <person name="Perlin M.H."/>
            <person name="Amselem J."/>
            <person name="Fontanillas E."/>
            <person name="Toh S.S."/>
            <person name="Chen Z."/>
            <person name="Goldberg J."/>
            <person name="Duplessis S."/>
            <person name="Henrissat B."/>
            <person name="Young S."/>
            <person name="Zeng Q."/>
            <person name="Aguileta G."/>
            <person name="Petit E."/>
            <person name="Badouin H."/>
            <person name="Andrews J."/>
            <person name="Razeeq D."/>
            <person name="Gabaldon T."/>
            <person name="Quesneville H."/>
            <person name="Giraud T."/>
            <person name="Hood M.E."/>
            <person name="Schultz D.J."/>
            <person name="Cuomo C.A."/>
        </authorList>
    </citation>
    <scope>NUCLEOTIDE SEQUENCE [LARGE SCALE GENOMIC DNA]</scope>
    <source>
        <strain evidence="8">P1A1 Lamole</strain>
        <strain evidence="10">p1A1 Lamole</strain>
    </source>
</reference>
<keyword evidence="5" id="KW-0469">Meiosis</keyword>
<dbReference type="GO" id="GO:0051598">
    <property type="term" value="P:meiotic recombination checkpoint signaling"/>
    <property type="evidence" value="ECO:0007669"/>
    <property type="project" value="TreeGrafter"/>
</dbReference>
<dbReference type="EnsemblFungi" id="MVLG_03028T0">
    <property type="protein sequence ID" value="MVLG_03028T0"/>
    <property type="gene ID" value="MVLG_03028"/>
</dbReference>
<feature type="region of interest" description="Disordered" evidence="6">
    <location>
        <begin position="630"/>
        <end position="683"/>
    </location>
</feature>
<protein>
    <recommendedName>
        <fullName evidence="7">HORMA domain-containing protein</fullName>
    </recommendedName>
</protein>
<dbReference type="InParanoid" id="U5H6Y8"/>
<dbReference type="GO" id="GO:0005634">
    <property type="term" value="C:nucleus"/>
    <property type="evidence" value="ECO:0007669"/>
    <property type="project" value="UniProtKB-SubCell"/>
</dbReference>
<reference evidence="10" key="1">
    <citation type="submission" date="2010-11" db="EMBL/GenBank/DDBJ databases">
        <title>The genome sequence of Microbotryum violaceum strain p1A1 Lamole.</title>
        <authorList>
            <person name="Cuomo C."/>
            <person name="Perlin M."/>
            <person name="Young S.K."/>
            <person name="Zeng Q."/>
            <person name="Gargeya S."/>
            <person name="Alvarado L."/>
            <person name="Berlin A."/>
            <person name="Chapman S.B."/>
            <person name="Chen Z."/>
            <person name="Freedman E."/>
            <person name="Gellesch M."/>
            <person name="Goldberg J."/>
            <person name="Griggs A."/>
            <person name="Gujja S."/>
            <person name="Heilman E."/>
            <person name="Heiman D."/>
            <person name="Howarth C."/>
            <person name="Mehta T."/>
            <person name="Neiman D."/>
            <person name="Pearson M."/>
            <person name="Roberts A."/>
            <person name="Saif S."/>
            <person name="Shea T."/>
            <person name="Shenoy N."/>
            <person name="Sisk P."/>
            <person name="Stolte C."/>
            <person name="Sykes S."/>
            <person name="White J."/>
            <person name="Yandava C."/>
            <person name="Haas B."/>
            <person name="Nusbaum C."/>
            <person name="Birren B."/>
        </authorList>
    </citation>
    <scope>NUCLEOTIDE SEQUENCE [LARGE SCALE GENOMIC DNA]</scope>
    <source>
        <strain evidence="10">p1A1 Lamole</strain>
    </source>
</reference>
<organism evidence="8">
    <name type="scientific">Microbotryum lychnidis-dioicae (strain p1A1 Lamole / MvSl-1064)</name>
    <name type="common">Anther smut fungus</name>
    <dbReference type="NCBI Taxonomy" id="683840"/>
    <lineage>
        <taxon>Eukaryota</taxon>
        <taxon>Fungi</taxon>
        <taxon>Dikarya</taxon>
        <taxon>Basidiomycota</taxon>
        <taxon>Pucciniomycotina</taxon>
        <taxon>Microbotryomycetes</taxon>
        <taxon>Microbotryales</taxon>
        <taxon>Microbotryaceae</taxon>
        <taxon>Microbotryum</taxon>
    </lineage>
</organism>
<dbReference type="Pfam" id="PF02301">
    <property type="entry name" value="HORMA"/>
    <property type="match status" value="1"/>
</dbReference>
<dbReference type="InterPro" id="IPR051294">
    <property type="entry name" value="HORMA_MeioticProgression"/>
</dbReference>
<keyword evidence="10" id="KW-1185">Reference proteome</keyword>
<dbReference type="PROSITE" id="PS50815">
    <property type="entry name" value="HORMA"/>
    <property type="match status" value="1"/>
</dbReference>
<feature type="domain" description="HORMA" evidence="7">
    <location>
        <begin position="35"/>
        <end position="278"/>
    </location>
</feature>
<feature type="compositionally biased region" description="Basic and acidic residues" evidence="6">
    <location>
        <begin position="834"/>
        <end position="846"/>
    </location>
</feature>
<dbReference type="InterPro" id="IPR036570">
    <property type="entry name" value="HORMA_dom_sf"/>
</dbReference>
<name>U5H6Y8_USTV1</name>
<dbReference type="OrthoDB" id="1928087at2759"/>
<feature type="region of interest" description="Disordered" evidence="6">
    <location>
        <begin position="805"/>
        <end position="865"/>
    </location>
</feature>
<sequence length="877" mass="95947">MATRVRPTAATTANRAPIVGAAQQVDENLATTTYTSSLTHISQLLRTGISCVTFLRGIFEDDNFVNAAIRTPSVPVSDTNPAATSKALEEKKSQPSTVKVKSLIRGASREADLLLDYLDSVDAAFKLGYVERLVLAIFHDPEEPDNIVEAYTFSFDYEADADGKQRIAMTLPDQWTGTGKGGQSSSLSEGDVKRQIQKLIKNLLMSTQALDELPRRRYIDMRLYFTENAPDDYEPALFQPIPPDEGQLRITTPRLEDRPDVAELGDISTGFHNLSCHYISIAHLLNTVFDDKITHEEALARNRRDAQSRNVEWDGESLALSITSADSNLKPMDPVGVRDNDGNILTVEDICARQDPQTKQLRLKVGLEGTGATVIRTEDHFEPSIQDSNISDSAALQKEIDRIKNRGGDAQLLEITQPQPNHPPALIEELHGFQDLQMSFSQDSHHGGAETKVEEPRSNVRQDALQAGFPLPSEQAPRIVVAFENGTNSAHQNVPARGRTSQTSSALAEVMNRCDCGCLLNTTEGAFRCSVCQISKHFSCYGFATRPHAAVLRNLICYACRTADVTGLRSHEFMLNFHELAKFRRAIEVLWNDGVPLVSELGARLGTDRQDAAAIIQRLRCENFIVEEKSQPKEEPVAKGRGRGRGRPRGRGAPRGGGATRGRGAASNGSGSTQKVDVVNRSPEQSRYKKVKYFTPGQGAELPILELLSREAKLVVVNQRRAPENEIRPPPHNGHASPASTDSIIQTQPQSAAQTVNSQVVNAPDLAQASASTIVPDTPETSQVLPKPSRTGQFADEIQSSEMEITDSLGSAPSTFEETSAFPKRAAPIAQEALSEKAKGKRKAEEEVPQGGENDGTLKLPLQRKVKRSRAIEALEV</sequence>
<feature type="region of interest" description="Disordered" evidence="6">
    <location>
        <begin position="770"/>
        <end position="792"/>
    </location>
</feature>
<reference evidence="9" key="4">
    <citation type="submission" date="2015-06" db="UniProtKB">
        <authorList>
            <consortium name="EnsemblFungi"/>
        </authorList>
    </citation>
    <scope>IDENTIFICATION</scope>
</reference>
<evidence type="ECO:0000256" key="4">
    <source>
        <dbReference type="ARBA" id="ARBA00023242"/>
    </source>
</evidence>
<evidence type="ECO:0000313" key="10">
    <source>
        <dbReference type="Proteomes" id="UP000017200"/>
    </source>
</evidence>
<dbReference type="SUPFAM" id="SSF56019">
    <property type="entry name" value="The spindle assembly checkpoint protein mad2"/>
    <property type="match status" value="1"/>
</dbReference>
<comment type="subcellular location">
    <subcellularLocation>
        <location evidence="2">Chromosome</location>
    </subcellularLocation>
    <subcellularLocation>
        <location evidence="1">Nucleus</location>
    </subcellularLocation>
</comment>
<evidence type="ECO:0000256" key="2">
    <source>
        <dbReference type="ARBA" id="ARBA00004286"/>
    </source>
</evidence>
<evidence type="ECO:0000259" key="7">
    <source>
        <dbReference type="PROSITE" id="PS50815"/>
    </source>
</evidence>
<dbReference type="GO" id="GO:0005694">
    <property type="term" value="C:chromosome"/>
    <property type="evidence" value="ECO:0007669"/>
    <property type="project" value="UniProtKB-SubCell"/>
</dbReference>
<dbReference type="PANTHER" id="PTHR48225:SF7">
    <property type="entry name" value="MEIOSIS-SPECIFIC PROTEIN HOP1"/>
    <property type="match status" value="1"/>
</dbReference>
<keyword evidence="3" id="KW-0158">Chromosome</keyword>
<dbReference type="PANTHER" id="PTHR48225">
    <property type="entry name" value="HORMA DOMAIN-CONTAINING PROTEIN 1"/>
    <property type="match status" value="1"/>
</dbReference>
<dbReference type="OMA" id="IGANIRM"/>
<evidence type="ECO:0000313" key="9">
    <source>
        <dbReference type="EnsemblFungi" id="MVLG_03028T0"/>
    </source>
</evidence>
<dbReference type="AlphaFoldDB" id="U5H6Y8"/>
<evidence type="ECO:0000256" key="5">
    <source>
        <dbReference type="ARBA" id="ARBA00023254"/>
    </source>
</evidence>
<feature type="compositionally biased region" description="Polar residues" evidence="6">
    <location>
        <begin position="770"/>
        <end position="784"/>
    </location>
</feature>
<proteinExistence type="predicted"/>
<evidence type="ECO:0000313" key="8">
    <source>
        <dbReference type="EMBL" id="KDE06682.1"/>
    </source>
</evidence>
<dbReference type="STRING" id="683840.U5H6Y8"/>
<dbReference type="GO" id="GO:0007130">
    <property type="term" value="P:synaptonemal complex assembly"/>
    <property type="evidence" value="ECO:0007669"/>
    <property type="project" value="TreeGrafter"/>
</dbReference>
<gene>
    <name evidence="8" type="ORF">MVLG_03028</name>
</gene>
<dbReference type="InterPro" id="IPR003511">
    <property type="entry name" value="HORMA_dom"/>
</dbReference>
<dbReference type="EMBL" id="GL541668">
    <property type="protein sequence ID" value="KDE06682.1"/>
    <property type="molecule type" value="Genomic_DNA"/>
</dbReference>
<reference evidence="8" key="2">
    <citation type="submission" date="2010-11" db="EMBL/GenBank/DDBJ databases">
        <authorList>
            <consortium name="The Broad Institute Genome Sequencing Platform"/>
            <person name="Earl A."/>
            <person name="Ward D."/>
            <person name="Feldgarden M."/>
            <person name="Gevers D."/>
            <person name="Butler R."/>
            <person name="Young S.K."/>
            <person name="Zeng Q."/>
            <person name="Gargeya S."/>
            <person name="Fitzgerald M."/>
            <person name="Haas B."/>
            <person name="Abouelleil A."/>
            <person name="Alvarado L."/>
            <person name="Arachchi H.M."/>
            <person name="Berlin A."/>
            <person name="Brown A."/>
            <person name="Chapman S.B."/>
            <person name="Chen Z."/>
            <person name="Dunbar C."/>
            <person name="Freedman E."/>
            <person name="Gearin G."/>
            <person name="Gellesch M."/>
            <person name="Goldberg J."/>
            <person name="Griggs A."/>
            <person name="Gujja S."/>
            <person name="Heilman E."/>
            <person name="Heiman D."/>
            <person name="Howarth C."/>
            <person name="Larson L."/>
            <person name="Lui A."/>
            <person name="MacDonald P.J.P."/>
            <person name="Mehta T."/>
            <person name="Montmayeur A."/>
            <person name="Murphy C."/>
            <person name="Neiman D."/>
            <person name="Pearson M."/>
            <person name="Priest M."/>
            <person name="Roberts A."/>
            <person name="Saif S."/>
            <person name="Shea T."/>
            <person name="Shenoy N."/>
            <person name="Sisk P."/>
            <person name="Stolte C."/>
            <person name="Sykes S."/>
            <person name="White J."/>
            <person name="Yandava C."/>
            <person name="Wortman J."/>
            <person name="Nusbaum C."/>
            <person name="Birren B."/>
        </authorList>
    </citation>
    <scope>NUCLEOTIDE SEQUENCE</scope>
    <source>
        <strain evidence="8">P1A1 Lamole</strain>
    </source>
</reference>